<dbReference type="EMBL" id="BGPR01001495">
    <property type="protein sequence ID" value="GBM55317.1"/>
    <property type="molecule type" value="Genomic_DNA"/>
</dbReference>
<protein>
    <submittedName>
        <fullName evidence="1">Uncharacterized protein</fullName>
    </submittedName>
</protein>
<proteinExistence type="predicted"/>
<sequence length="192" mass="21993">MSNNSRLTFWDPISLGNELPYSRYPDGTVHHARRLLIKGFQGGILSGSARNGFSTTCCESFTKASKDSTGFCDPHLLLLQPSKRDPRYASPPPRLAFTFVREARSPSRGSYFSFMTEWARCKMNDVGFPNFSITTGQFSSDICIDDGFRHEALQMEWNGVLVNVPFKGWSYYVERRWKRMQLRELPDKVSQV</sequence>
<organism evidence="1 2">
    <name type="scientific">Araneus ventricosus</name>
    <name type="common">Orbweaver spider</name>
    <name type="synonym">Epeira ventricosa</name>
    <dbReference type="NCBI Taxonomy" id="182803"/>
    <lineage>
        <taxon>Eukaryota</taxon>
        <taxon>Metazoa</taxon>
        <taxon>Ecdysozoa</taxon>
        <taxon>Arthropoda</taxon>
        <taxon>Chelicerata</taxon>
        <taxon>Arachnida</taxon>
        <taxon>Araneae</taxon>
        <taxon>Araneomorphae</taxon>
        <taxon>Entelegynae</taxon>
        <taxon>Araneoidea</taxon>
        <taxon>Araneidae</taxon>
        <taxon>Araneus</taxon>
    </lineage>
</organism>
<dbReference type="AlphaFoldDB" id="A0A4Y2GQ57"/>
<evidence type="ECO:0000313" key="1">
    <source>
        <dbReference type="EMBL" id="GBM55317.1"/>
    </source>
</evidence>
<dbReference type="Proteomes" id="UP000499080">
    <property type="component" value="Unassembled WGS sequence"/>
</dbReference>
<evidence type="ECO:0000313" key="2">
    <source>
        <dbReference type="Proteomes" id="UP000499080"/>
    </source>
</evidence>
<accession>A0A4Y2GQ57</accession>
<gene>
    <name evidence="1" type="ORF">AVEN_253985_1</name>
</gene>
<keyword evidence="2" id="KW-1185">Reference proteome</keyword>
<name>A0A4Y2GQ57_ARAVE</name>
<reference evidence="1 2" key="1">
    <citation type="journal article" date="2019" name="Sci. Rep.">
        <title>Orb-weaving spider Araneus ventricosus genome elucidates the spidroin gene catalogue.</title>
        <authorList>
            <person name="Kono N."/>
            <person name="Nakamura H."/>
            <person name="Ohtoshi R."/>
            <person name="Moran D.A.P."/>
            <person name="Shinohara A."/>
            <person name="Yoshida Y."/>
            <person name="Fujiwara M."/>
            <person name="Mori M."/>
            <person name="Tomita M."/>
            <person name="Arakawa K."/>
        </authorList>
    </citation>
    <scope>NUCLEOTIDE SEQUENCE [LARGE SCALE GENOMIC DNA]</scope>
</reference>
<comment type="caution">
    <text evidence="1">The sequence shown here is derived from an EMBL/GenBank/DDBJ whole genome shotgun (WGS) entry which is preliminary data.</text>
</comment>